<proteinExistence type="predicted"/>
<feature type="chain" id="PRO_5013634846" description="Glycoside hydrolase family 2 catalytic domain-containing protein" evidence="1">
    <location>
        <begin position="23"/>
        <end position="421"/>
    </location>
</feature>
<organism evidence="3 4">
    <name type="scientific">Candidatus Ghiorseimicrobium undicola</name>
    <dbReference type="NCBI Taxonomy" id="1974746"/>
    <lineage>
        <taxon>Bacteria</taxon>
        <taxon>Pseudomonadati</taxon>
        <taxon>Candidatus Omnitrophota</taxon>
        <taxon>Candidatus Ghiorseimicrobium</taxon>
    </lineage>
</organism>
<keyword evidence="1" id="KW-0732">Signal</keyword>
<gene>
    <name evidence="3" type="ORF">COV72_03620</name>
</gene>
<dbReference type="GO" id="GO:0004553">
    <property type="term" value="F:hydrolase activity, hydrolyzing O-glycosyl compounds"/>
    <property type="evidence" value="ECO:0007669"/>
    <property type="project" value="InterPro"/>
</dbReference>
<dbReference type="EMBL" id="PCWA01000051">
    <property type="protein sequence ID" value="PIQ89349.1"/>
    <property type="molecule type" value="Genomic_DNA"/>
</dbReference>
<sequence>MFKKLTLTPFLFLFLFSCAYCAQVEIGGSYGQWQLLVDKKPFYIKGAGCGLGEGKKGEDYLKLAKELGANAVRTWGIDQGDKQYLDAANSYGLYVCAGIWVNYATDDNGISFLSGDYSKEIEKEALSYVEEFKNHPAVLAWGLGNECIFFTQREEEKIALSRFLNELIEKIHKIDPNHPVVYASAGYNALEYIKKYIPALDIIGMNAYASLRPYQGAWQYLKIDKPYILTEFGPPIPYQSSKDKNGASIEIGDKQKAIYYREFINQMREFKGANLGGFAFHLGETTQESMTWWNINYLDFKKYPYWAVYKLYTLKEPDNSPPVIKSFKLNKTRLRKKEFVEIDFSCEDPENDQMCYELKVSTAYEGILRYYVNEFVDGETEGLCPATKIQAPEKSGLYRVYLLVYDGKGNAASLSKTILVE</sequence>
<protein>
    <recommendedName>
        <fullName evidence="2">Glycoside hydrolase family 2 catalytic domain-containing protein</fullName>
    </recommendedName>
</protein>
<dbReference type="InterPro" id="IPR051913">
    <property type="entry name" value="GH2_Domain-Containing"/>
</dbReference>
<dbReference type="Proteomes" id="UP000229641">
    <property type="component" value="Unassembled WGS sequence"/>
</dbReference>
<dbReference type="GO" id="GO:0005975">
    <property type="term" value="P:carbohydrate metabolic process"/>
    <property type="evidence" value="ECO:0007669"/>
    <property type="project" value="InterPro"/>
</dbReference>
<dbReference type="PROSITE" id="PS51257">
    <property type="entry name" value="PROKAR_LIPOPROTEIN"/>
    <property type="match status" value="1"/>
</dbReference>
<dbReference type="AlphaFoldDB" id="A0A2H0LY45"/>
<name>A0A2H0LY45_9BACT</name>
<dbReference type="PANTHER" id="PTHR42732">
    <property type="entry name" value="BETA-GALACTOSIDASE"/>
    <property type="match status" value="1"/>
</dbReference>
<feature type="signal peptide" evidence="1">
    <location>
        <begin position="1"/>
        <end position="22"/>
    </location>
</feature>
<reference evidence="3 4" key="1">
    <citation type="submission" date="2017-09" db="EMBL/GenBank/DDBJ databases">
        <title>Depth-based differentiation of microbial function through sediment-hosted aquifers and enrichment of novel symbionts in the deep terrestrial subsurface.</title>
        <authorList>
            <person name="Probst A.J."/>
            <person name="Ladd B."/>
            <person name="Jarett J.K."/>
            <person name="Geller-Mcgrath D.E."/>
            <person name="Sieber C.M."/>
            <person name="Emerson J.B."/>
            <person name="Anantharaman K."/>
            <person name="Thomas B.C."/>
            <person name="Malmstrom R."/>
            <person name="Stieglmeier M."/>
            <person name="Klingl A."/>
            <person name="Woyke T."/>
            <person name="Ryan C.M."/>
            <person name="Banfield J.F."/>
        </authorList>
    </citation>
    <scope>NUCLEOTIDE SEQUENCE [LARGE SCALE GENOMIC DNA]</scope>
    <source>
        <strain evidence="3">CG11_big_fil_rev_8_21_14_0_20_42_13</strain>
    </source>
</reference>
<evidence type="ECO:0000313" key="3">
    <source>
        <dbReference type="EMBL" id="PIQ89349.1"/>
    </source>
</evidence>
<dbReference type="InterPro" id="IPR017853">
    <property type="entry name" value="GH"/>
</dbReference>
<comment type="caution">
    <text evidence="3">The sequence shown here is derived from an EMBL/GenBank/DDBJ whole genome shotgun (WGS) entry which is preliminary data.</text>
</comment>
<accession>A0A2H0LY45</accession>
<evidence type="ECO:0000256" key="1">
    <source>
        <dbReference type="SAM" id="SignalP"/>
    </source>
</evidence>
<feature type="domain" description="Glycoside hydrolase family 2 catalytic" evidence="2">
    <location>
        <begin position="61"/>
        <end position="233"/>
    </location>
</feature>
<dbReference type="InterPro" id="IPR006103">
    <property type="entry name" value="Glyco_hydro_2_cat"/>
</dbReference>
<dbReference type="Gene3D" id="3.20.20.80">
    <property type="entry name" value="Glycosidases"/>
    <property type="match status" value="1"/>
</dbReference>
<evidence type="ECO:0000259" key="2">
    <source>
        <dbReference type="Pfam" id="PF02836"/>
    </source>
</evidence>
<dbReference type="SUPFAM" id="SSF51445">
    <property type="entry name" value="(Trans)glycosidases"/>
    <property type="match status" value="1"/>
</dbReference>
<dbReference type="Pfam" id="PF02836">
    <property type="entry name" value="Glyco_hydro_2_C"/>
    <property type="match status" value="1"/>
</dbReference>
<evidence type="ECO:0000313" key="4">
    <source>
        <dbReference type="Proteomes" id="UP000229641"/>
    </source>
</evidence>